<feature type="transmembrane region" description="Helical" evidence="6">
    <location>
        <begin position="6"/>
        <end position="31"/>
    </location>
</feature>
<evidence type="ECO:0000256" key="3">
    <source>
        <dbReference type="ARBA" id="ARBA00038050"/>
    </source>
</evidence>
<dbReference type="SUPFAM" id="SSF102462">
    <property type="entry name" value="Peptidyl-tRNA hydrolase II"/>
    <property type="match status" value="1"/>
</dbReference>
<dbReference type="PANTHER" id="PTHR12649">
    <property type="entry name" value="PEPTIDYL-TRNA HYDROLASE 2"/>
    <property type="match status" value="1"/>
</dbReference>
<accession>A0A093VEN1</accession>
<gene>
    <name evidence="7" type="ORF">GQ26_0121610</name>
</gene>
<dbReference type="CDD" id="cd02430">
    <property type="entry name" value="PTH2"/>
    <property type="match status" value="1"/>
</dbReference>
<dbReference type="HOGENOM" id="CLU_073661_0_3_1"/>
<dbReference type="InterPro" id="IPR023476">
    <property type="entry name" value="Pep_tRNA_hydro_II_dom_sf"/>
</dbReference>
<comment type="caution">
    <text evidence="7">The sequence shown here is derived from an EMBL/GenBank/DDBJ whole genome shotgun (WGS) entry which is preliminary data.</text>
</comment>
<dbReference type="EC" id="3.1.1.29" evidence="1"/>
<keyword evidence="6" id="KW-1133">Transmembrane helix</keyword>
<comment type="catalytic activity">
    <reaction evidence="4">
        <text>an N-acyl-L-alpha-aminoacyl-tRNA + H2O = an N-acyl-L-amino acid + a tRNA + H(+)</text>
        <dbReference type="Rhea" id="RHEA:54448"/>
        <dbReference type="Rhea" id="RHEA-COMP:10123"/>
        <dbReference type="Rhea" id="RHEA-COMP:13883"/>
        <dbReference type="ChEBI" id="CHEBI:15377"/>
        <dbReference type="ChEBI" id="CHEBI:15378"/>
        <dbReference type="ChEBI" id="CHEBI:59874"/>
        <dbReference type="ChEBI" id="CHEBI:78442"/>
        <dbReference type="ChEBI" id="CHEBI:138191"/>
        <dbReference type="EC" id="3.1.1.29"/>
    </reaction>
</comment>
<keyword evidence="6" id="KW-0472">Membrane</keyword>
<sequence>MPTTASYVFATAIIAGVIGYFAGQGASLGLFSSSPATTKRSTAKRATKEKDEIIEEEDEESEEEDSEEEEGDGAELATFEGNHDEVKLVLVVRTDLGMGKGKIAAQCSHATLACYKYYFSKAPNSPILKRWERGGQAKVALQVKSEEEMLVLQAQAMSLGLCARVIQDAGRTQIASGSRTVLGVLGPKTVVDQVTGHLKLL</sequence>
<dbReference type="InterPro" id="IPR002833">
    <property type="entry name" value="PTH2"/>
</dbReference>
<dbReference type="Gene3D" id="3.40.1490.10">
    <property type="entry name" value="Bit1"/>
    <property type="match status" value="1"/>
</dbReference>
<evidence type="ECO:0000256" key="2">
    <source>
        <dbReference type="ARBA" id="ARBA00022801"/>
    </source>
</evidence>
<reference key="1">
    <citation type="journal article" date="2014" name="PLoS Genet.">
        <title>Signature Gene Expression Reveals Novel Clues to the Molecular Mechanisms of Dimorphic Transition in Penicillium marneffei.</title>
        <authorList>
            <person name="Yang E."/>
            <person name="Wang G."/>
            <person name="Cai J."/>
            <person name="Woo P.C."/>
            <person name="Lau S.K."/>
            <person name="Yuen K.-Y."/>
            <person name="Chow W.-N."/>
            <person name="Lin X."/>
        </authorList>
    </citation>
    <scope>NUCLEOTIDE SEQUENCE [LARGE SCALE GENOMIC DNA]</scope>
    <source>
        <strain>PM1</strain>
    </source>
</reference>
<feature type="compositionally biased region" description="Acidic residues" evidence="5">
    <location>
        <begin position="52"/>
        <end position="73"/>
    </location>
</feature>
<evidence type="ECO:0000256" key="1">
    <source>
        <dbReference type="ARBA" id="ARBA00013260"/>
    </source>
</evidence>
<name>A0A093VEN1_TALMA</name>
<dbReference type="NCBIfam" id="TIGR00283">
    <property type="entry name" value="arch_pth2"/>
    <property type="match status" value="1"/>
</dbReference>
<dbReference type="eggNOG" id="KOG3282">
    <property type="taxonomic scope" value="Eukaryota"/>
</dbReference>
<dbReference type="GO" id="GO:0004045">
    <property type="term" value="F:peptidyl-tRNA hydrolase activity"/>
    <property type="evidence" value="ECO:0007669"/>
    <property type="project" value="UniProtKB-EC"/>
</dbReference>
<dbReference type="GO" id="GO:0005829">
    <property type="term" value="C:cytosol"/>
    <property type="evidence" value="ECO:0007669"/>
    <property type="project" value="TreeGrafter"/>
</dbReference>
<organism evidence="7">
    <name type="scientific">Talaromyces marneffei PM1</name>
    <dbReference type="NCBI Taxonomy" id="1077442"/>
    <lineage>
        <taxon>Eukaryota</taxon>
        <taxon>Fungi</taxon>
        <taxon>Dikarya</taxon>
        <taxon>Ascomycota</taxon>
        <taxon>Pezizomycotina</taxon>
        <taxon>Eurotiomycetes</taxon>
        <taxon>Eurotiomycetidae</taxon>
        <taxon>Eurotiales</taxon>
        <taxon>Trichocomaceae</taxon>
        <taxon>Talaromyces</taxon>
        <taxon>Talaromyces sect. Talaromyces</taxon>
    </lineage>
</organism>
<proteinExistence type="inferred from homology"/>
<keyword evidence="2 7" id="KW-0378">Hydrolase</keyword>
<dbReference type="PANTHER" id="PTHR12649:SF11">
    <property type="entry name" value="PEPTIDYL-TRNA HYDROLASE 2, MITOCHONDRIAL"/>
    <property type="match status" value="1"/>
</dbReference>
<dbReference type="EMBL" id="JPOX01000012">
    <property type="protein sequence ID" value="KFX48449.1"/>
    <property type="molecule type" value="Genomic_DNA"/>
</dbReference>
<dbReference type="FunFam" id="3.40.1490.10:FF:000001">
    <property type="entry name" value="Peptidyl-tRNA hydrolase 2"/>
    <property type="match status" value="1"/>
</dbReference>
<evidence type="ECO:0000313" key="7">
    <source>
        <dbReference type="EMBL" id="KFX48449.1"/>
    </source>
</evidence>
<evidence type="ECO:0000256" key="6">
    <source>
        <dbReference type="SAM" id="Phobius"/>
    </source>
</evidence>
<reference evidence="7" key="2">
    <citation type="journal article" date="2014" name="PLoS Genet.">
        <title>Signature gene expression reveals novel clues to the molecular mechanisms of dimorphic transition in Penicillium marneffei.</title>
        <authorList>
            <person name="Yang E."/>
            <person name="Wang G."/>
            <person name="Cai J."/>
            <person name="Woo P.C."/>
            <person name="Lau S.K."/>
            <person name="Yuen K.-Y."/>
            <person name="Chow W.-N."/>
            <person name="Lin X."/>
        </authorList>
    </citation>
    <scope>NUCLEOTIDE SEQUENCE</scope>
    <source>
        <strain evidence="7">PM1</strain>
    </source>
</reference>
<protein>
    <recommendedName>
        <fullName evidence="1">peptidyl-tRNA hydrolase</fullName>
        <ecNumber evidence="1">3.1.1.29</ecNumber>
    </recommendedName>
</protein>
<keyword evidence="6" id="KW-0812">Transmembrane</keyword>
<comment type="similarity">
    <text evidence="3">Belongs to the PTH2 family.</text>
</comment>
<dbReference type="Pfam" id="PF01981">
    <property type="entry name" value="PTH2"/>
    <property type="match status" value="1"/>
</dbReference>
<evidence type="ECO:0000256" key="4">
    <source>
        <dbReference type="ARBA" id="ARBA00048707"/>
    </source>
</evidence>
<feature type="region of interest" description="Disordered" evidence="5">
    <location>
        <begin position="38"/>
        <end position="78"/>
    </location>
</feature>
<evidence type="ECO:0000256" key="5">
    <source>
        <dbReference type="SAM" id="MobiDB-lite"/>
    </source>
</evidence>
<dbReference type="AlphaFoldDB" id="A0A093VEN1"/>